<keyword evidence="1" id="KW-0812">Transmembrane</keyword>
<evidence type="ECO:0000256" key="1">
    <source>
        <dbReference type="SAM" id="Phobius"/>
    </source>
</evidence>
<keyword evidence="1" id="KW-1133">Transmembrane helix</keyword>
<dbReference type="Proteomes" id="UP001222275">
    <property type="component" value="Chromosome"/>
</dbReference>
<evidence type="ECO:0000313" key="3">
    <source>
        <dbReference type="Proteomes" id="UP001222275"/>
    </source>
</evidence>
<keyword evidence="1" id="KW-0472">Membrane</keyword>
<dbReference type="EMBL" id="CP102381">
    <property type="protein sequence ID" value="WEJ62490.1"/>
    <property type="molecule type" value="Genomic_DNA"/>
</dbReference>
<gene>
    <name evidence="2" type="ORF">NR989_10805</name>
</gene>
<proteinExistence type="predicted"/>
<protein>
    <submittedName>
        <fullName evidence="2">Uncharacterized protein</fullName>
    </submittedName>
</protein>
<organism evidence="2 3">
    <name type="scientific">Thiomicrorhabdus lithotrophica</name>
    <dbReference type="NCBI Taxonomy" id="2949997"/>
    <lineage>
        <taxon>Bacteria</taxon>
        <taxon>Pseudomonadati</taxon>
        <taxon>Pseudomonadota</taxon>
        <taxon>Gammaproteobacteria</taxon>
        <taxon>Thiotrichales</taxon>
        <taxon>Piscirickettsiaceae</taxon>
        <taxon>Thiomicrorhabdus</taxon>
    </lineage>
</organism>
<dbReference type="RefSeq" id="WP_275594748.1">
    <property type="nucleotide sequence ID" value="NZ_CP102381.1"/>
</dbReference>
<accession>A0ABY8CCT7</accession>
<feature type="transmembrane region" description="Helical" evidence="1">
    <location>
        <begin position="37"/>
        <end position="59"/>
    </location>
</feature>
<evidence type="ECO:0000313" key="2">
    <source>
        <dbReference type="EMBL" id="WEJ62490.1"/>
    </source>
</evidence>
<sequence length="69" mass="7284">MNNFVNMLLVIVVTVVIPLAVLLGIWADILPQSLQVAIGLAGVVLAAVAIIGGNLYLMYGDIKSGRYSK</sequence>
<reference evidence="2 3" key="1">
    <citation type="submission" date="2022-06" db="EMBL/GenBank/DDBJ databases">
        <title>Thiomicrohabdus sp. nov, an obligately chemolithoautotrophic, sulfur-oxidizing bacterium isolated from beach of Guanyin Mountain. Amoy.</title>
        <authorList>
            <person name="Zhu H."/>
        </authorList>
    </citation>
    <scope>NUCLEOTIDE SEQUENCE [LARGE SCALE GENOMIC DNA]</scope>
    <source>
        <strain evidence="2 3">XGS-01</strain>
    </source>
</reference>
<keyword evidence="3" id="KW-1185">Reference proteome</keyword>
<name>A0ABY8CCT7_9GAMM</name>